<gene>
    <name evidence="1" type="ORF">H6G72_22785</name>
</gene>
<sequence length="46" mass="5339">MIRFNFYDYRTEFTSDRAYKMEGQSIRGIILTVKTRLTAGKGKAFG</sequence>
<accession>A0ABR8EL46</accession>
<organism evidence="1 2">
    <name type="scientific">Planktothricoides raciborskii FACHB-1370</name>
    <dbReference type="NCBI Taxonomy" id="2949576"/>
    <lineage>
        <taxon>Bacteria</taxon>
        <taxon>Bacillati</taxon>
        <taxon>Cyanobacteriota</taxon>
        <taxon>Cyanophyceae</taxon>
        <taxon>Oscillatoriophycideae</taxon>
        <taxon>Oscillatoriales</taxon>
        <taxon>Oscillatoriaceae</taxon>
        <taxon>Planktothricoides</taxon>
    </lineage>
</organism>
<protein>
    <recommendedName>
        <fullName evidence="3">CpcD</fullName>
    </recommendedName>
</protein>
<name>A0ABR8EL46_9CYAN</name>
<proteinExistence type="predicted"/>
<evidence type="ECO:0000313" key="2">
    <source>
        <dbReference type="Proteomes" id="UP000641954"/>
    </source>
</evidence>
<keyword evidence="2" id="KW-1185">Reference proteome</keyword>
<reference evidence="1 2" key="1">
    <citation type="journal article" date="2020" name="ISME J.">
        <title>Comparative genomics reveals insights into cyanobacterial evolution and habitat adaptation.</title>
        <authorList>
            <person name="Chen M.Y."/>
            <person name="Teng W.K."/>
            <person name="Zhao L."/>
            <person name="Hu C.X."/>
            <person name="Zhou Y.K."/>
            <person name="Han B.P."/>
            <person name="Song L.R."/>
            <person name="Shu W.S."/>
        </authorList>
    </citation>
    <scope>NUCLEOTIDE SEQUENCE [LARGE SCALE GENOMIC DNA]</scope>
    <source>
        <strain evidence="1 2">FACHB-1370</strain>
    </source>
</reference>
<dbReference type="Proteomes" id="UP000641954">
    <property type="component" value="Unassembled WGS sequence"/>
</dbReference>
<comment type="caution">
    <text evidence="1">The sequence shown here is derived from an EMBL/GenBank/DDBJ whole genome shotgun (WGS) entry which is preliminary data.</text>
</comment>
<dbReference type="EMBL" id="JACJSK010000042">
    <property type="protein sequence ID" value="MBD2546613.1"/>
    <property type="molecule type" value="Genomic_DNA"/>
</dbReference>
<dbReference type="RefSeq" id="WP_156331869.1">
    <property type="nucleotide sequence ID" value="NZ_JACJSK010000042.1"/>
</dbReference>
<evidence type="ECO:0008006" key="3">
    <source>
        <dbReference type="Google" id="ProtNLM"/>
    </source>
</evidence>
<evidence type="ECO:0000313" key="1">
    <source>
        <dbReference type="EMBL" id="MBD2546613.1"/>
    </source>
</evidence>